<organism evidence="3 4">
    <name type="scientific">Rotaria sordida</name>
    <dbReference type="NCBI Taxonomy" id="392033"/>
    <lineage>
        <taxon>Eukaryota</taxon>
        <taxon>Metazoa</taxon>
        <taxon>Spiralia</taxon>
        <taxon>Gnathifera</taxon>
        <taxon>Rotifera</taxon>
        <taxon>Eurotatoria</taxon>
        <taxon>Bdelloidea</taxon>
        <taxon>Philodinida</taxon>
        <taxon>Philodinidae</taxon>
        <taxon>Rotaria</taxon>
    </lineage>
</organism>
<dbReference type="EMBL" id="CAJNOL010006779">
    <property type="protein sequence ID" value="CAF1621672.1"/>
    <property type="molecule type" value="Genomic_DNA"/>
</dbReference>
<dbReference type="SUPFAM" id="SSF52200">
    <property type="entry name" value="Toll/Interleukin receptor TIR domain"/>
    <property type="match status" value="1"/>
</dbReference>
<comment type="caution">
    <text evidence="3">The sequence shown here is derived from an EMBL/GenBank/DDBJ whole genome shotgun (WGS) entry which is preliminary data.</text>
</comment>
<evidence type="ECO:0000313" key="3">
    <source>
        <dbReference type="EMBL" id="CAF1621672.1"/>
    </source>
</evidence>
<dbReference type="Pfam" id="PF13676">
    <property type="entry name" value="TIR_2"/>
    <property type="match status" value="1"/>
</dbReference>
<feature type="domain" description="TIR" evidence="1">
    <location>
        <begin position="533"/>
        <end position="640"/>
    </location>
</feature>
<name>A0A816CEA2_9BILA</name>
<dbReference type="InterPro" id="IPR000157">
    <property type="entry name" value="TIR_dom"/>
</dbReference>
<dbReference type="GO" id="GO:0007165">
    <property type="term" value="P:signal transduction"/>
    <property type="evidence" value="ECO:0007669"/>
    <property type="project" value="InterPro"/>
</dbReference>
<protein>
    <recommendedName>
        <fullName evidence="1">TIR domain-containing protein</fullName>
    </recommendedName>
</protein>
<gene>
    <name evidence="3" type="ORF">JXQ802_LOCUS50672</name>
    <name evidence="2" type="ORF">PYM288_LOCUS34495</name>
</gene>
<dbReference type="AlphaFoldDB" id="A0A816CEA2"/>
<sequence>MASYSVISKLSVRKTVEQTNSPAVENKEINNELIEQVKELFQELFSNITNSSRIHSISTIFLKLNDICHNLITENNYSTSFAFDIFNMILKNYIKLLDIDQFVDGIQHHDSKENNNLLRKFFDIKRHYDLQKLIEQMTIKTRREIFFSLLDELNSSTRLISYLQNNMSNDNDTDQILINSCSFILYVILKILNDLRVKVTDNDLEKYQNTILTLFITFINEYFIKKEHLRVNEKHHGTLIKEILHFICNITDKTLTIPIFININCPQTCLQWLSLSYLNGYEYKCIIGILNNIARHDEGVIVLSKSDCVKIVRQFKNEVLNINIDFIINKDMRSAVSLLLDLILALVVDPDELHAEEINSGTINQVLSTTKIILKSTGFRYEGCHISELFIVLMKLCTNDNVIDYILQQNQYQTIFLATLKTFLSDIENEKLNDDNFDMNVLTIMALANIIWSISFHDRYKNELIQNINTLKKLEVFRETDTINYVLPRIYIPHQMLSLRRTIDGIWQNLFPSLPSKLENKSISNRKIICSLMISYSHVNIDFCRQLYDVLSTIPQLSINVDINTGKYLWKEISQTIEQSDVVLFLLSKDFFYNKSCRQELIYVTDILKKLFLPIFIDHDFKPTGWLHKRIARLKCIRFGEINFMNTCEELLSMINEHLYMNISLVRNSLDIKQWNDQEVKQWFTKNHILPELYEFYQFRNGNELLLYGQAILAFPWINEYERIKLRFEEKFQQQKQNLSQDQFLQLINALERLQKQTYFN</sequence>
<keyword evidence="4" id="KW-1185">Reference proteome</keyword>
<dbReference type="EMBL" id="CAJNOH010005293">
    <property type="protein sequence ID" value="CAF1394299.1"/>
    <property type="molecule type" value="Genomic_DNA"/>
</dbReference>
<accession>A0A816CEA2</accession>
<dbReference type="Gene3D" id="3.40.50.10140">
    <property type="entry name" value="Toll/interleukin-1 receptor homology (TIR) domain"/>
    <property type="match status" value="1"/>
</dbReference>
<dbReference type="Proteomes" id="UP000663870">
    <property type="component" value="Unassembled WGS sequence"/>
</dbReference>
<evidence type="ECO:0000313" key="2">
    <source>
        <dbReference type="EMBL" id="CAF1394299.1"/>
    </source>
</evidence>
<dbReference type="InterPro" id="IPR035897">
    <property type="entry name" value="Toll_tir_struct_dom_sf"/>
</dbReference>
<dbReference type="Proteomes" id="UP000663854">
    <property type="component" value="Unassembled WGS sequence"/>
</dbReference>
<dbReference type="PANTHER" id="PTHR46270:SF2">
    <property type="entry name" value="TIR DOMAIN-CONTAINING PROTEIN"/>
    <property type="match status" value="1"/>
</dbReference>
<evidence type="ECO:0000313" key="4">
    <source>
        <dbReference type="Proteomes" id="UP000663870"/>
    </source>
</evidence>
<reference evidence="3" key="1">
    <citation type="submission" date="2021-02" db="EMBL/GenBank/DDBJ databases">
        <authorList>
            <person name="Nowell W R."/>
        </authorList>
    </citation>
    <scope>NUCLEOTIDE SEQUENCE</scope>
</reference>
<evidence type="ECO:0000259" key="1">
    <source>
        <dbReference type="Pfam" id="PF13676"/>
    </source>
</evidence>
<proteinExistence type="predicted"/>
<dbReference type="PANTHER" id="PTHR46270">
    <property type="entry name" value="ARMADILLO-TYPE FOLD-RELATED"/>
    <property type="match status" value="1"/>
</dbReference>